<keyword evidence="2 3" id="KW-0808">Transferase</keyword>
<organism evidence="4 5">
    <name type="scientific">Kibdelosporangium persicum</name>
    <dbReference type="NCBI Taxonomy" id="2698649"/>
    <lineage>
        <taxon>Bacteria</taxon>
        <taxon>Bacillati</taxon>
        <taxon>Actinomycetota</taxon>
        <taxon>Actinomycetes</taxon>
        <taxon>Pseudonocardiales</taxon>
        <taxon>Pseudonocardiaceae</taxon>
        <taxon>Kibdelosporangium</taxon>
    </lineage>
</organism>
<keyword evidence="5" id="KW-1185">Reference proteome</keyword>
<comment type="pathway">
    <text evidence="3">Metabolic intermediate biosynthesis; chorismate biosynthesis; chorismate from D-erythrose 4-phosphate and phosphoenolpyruvate: step 1/7.</text>
</comment>
<name>A0ABX2EW62_9PSEU</name>
<evidence type="ECO:0000256" key="3">
    <source>
        <dbReference type="RuleBase" id="RU363071"/>
    </source>
</evidence>
<reference evidence="4 5" key="1">
    <citation type="submission" date="2020-01" db="EMBL/GenBank/DDBJ databases">
        <title>Kibdelosporangium persica a novel Actinomycetes from a hot desert in Iran.</title>
        <authorList>
            <person name="Safaei N."/>
            <person name="Zaburannyi N."/>
            <person name="Mueller R."/>
            <person name="Wink J."/>
        </authorList>
    </citation>
    <scope>NUCLEOTIDE SEQUENCE [LARGE SCALE GENOMIC DNA]</scope>
    <source>
        <strain evidence="4 5">4NS15</strain>
    </source>
</reference>
<dbReference type="EMBL" id="JAAATY010000001">
    <property type="protein sequence ID" value="NRN63207.1"/>
    <property type="molecule type" value="Genomic_DNA"/>
</dbReference>
<dbReference type="Pfam" id="PF01474">
    <property type="entry name" value="DAHP_synth_2"/>
    <property type="match status" value="2"/>
</dbReference>
<dbReference type="InterPro" id="IPR013785">
    <property type="entry name" value="Aldolase_TIM"/>
</dbReference>
<dbReference type="Proteomes" id="UP000763557">
    <property type="component" value="Unassembled WGS sequence"/>
</dbReference>
<keyword evidence="3" id="KW-0057">Aromatic amino acid biosynthesis</keyword>
<evidence type="ECO:0000256" key="1">
    <source>
        <dbReference type="ARBA" id="ARBA00008911"/>
    </source>
</evidence>
<gene>
    <name evidence="4" type="ORF">GC106_4080</name>
</gene>
<dbReference type="InterPro" id="IPR002480">
    <property type="entry name" value="DAHP_synth_2"/>
</dbReference>
<proteinExistence type="inferred from homology"/>
<dbReference type="PANTHER" id="PTHR21337">
    <property type="entry name" value="PHOSPHO-2-DEHYDRO-3-DEOXYHEPTONATE ALDOLASE 1, 2"/>
    <property type="match status" value="1"/>
</dbReference>
<dbReference type="Gene3D" id="3.20.20.70">
    <property type="entry name" value="Aldolase class I"/>
    <property type="match status" value="1"/>
</dbReference>
<dbReference type="PANTHER" id="PTHR21337:SF0">
    <property type="entry name" value="PHOSPHO-2-DEHYDRO-3-DEOXYHEPTONATE ALDOLASE"/>
    <property type="match status" value="1"/>
</dbReference>
<accession>A0ABX2EW62</accession>
<protein>
    <recommendedName>
        <fullName evidence="3">Phospho-2-dehydro-3-deoxyheptonate aldolase</fullName>
        <ecNumber evidence="3">2.5.1.54</ecNumber>
    </recommendedName>
</protein>
<evidence type="ECO:0000256" key="2">
    <source>
        <dbReference type="ARBA" id="ARBA00022679"/>
    </source>
</evidence>
<sequence length="410" mass="44407">MDNHQTFGERVNSTIRLEAPAYEVVPDLGPVPAAQQPEWHDLPHLARVRAKLAAEPGLVRADHVDLLKSALAGVAQGRAHVLQAGDCAEDPAHRTRGHVSRKTALLDLLAGTLKLIAGKPVVRVGRIAGQFTKPRSVGVQVVGGVELPVYRGHMINAPGPDPESRRPDPDRILECYRAAHEVMGHLGWFDGIGQARVDAPVWTSHEALLLDYEIPMVRQDGPGRPVLASTHWPWIGNRTRQVDGAHVALLAQVRNPLSCKVDADITVDELLALCERLDPGREPGRLTFISRMGAEIVADRLPPLVVAVRDAGHPVVWLCDPMHGNTIRTPDGLKTRLVDTMVREVTEFQTAVTAAGGVAGGVHLETTTEDVTECVTDESELDRVGDRYTSLCDPRLAPAQAVAVVSAWRG</sequence>
<comment type="similarity">
    <text evidence="1 3">Belongs to the class-II DAHP synthase family.</text>
</comment>
<comment type="caution">
    <text evidence="4">The sequence shown here is derived from an EMBL/GenBank/DDBJ whole genome shotgun (WGS) entry which is preliminary data.</text>
</comment>
<keyword evidence="3" id="KW-0028">Amino-acid biosynthesis</keyword>
<dbReference type="SUPFAM" id="SSF51569">
    <property type="entry name" value="Aldolase"/>
    <property type="match status" value="1"/>
</dbReference>
<evidence type="ECO:0000313" key="4">
    <source>
        <dbReference type="EMBL" id="NRN63207.1"/>
    </source>
</evidence>
<comment type="catalytic activity">
    <reaction evidence="3">
        <text>D-erythrose 4-phosphate + phosphoenolpyruvate + H2O = 7-phospho-2-dehydro-3-deoxy-D-arabino-heptonate + phosphate</text>
        <dbReference type="Rhea" id="RHEA:14717"/>
        <dbReference type="ChEBI" id="CHEBI:15377"/>
        <dbReference type="ChEBI" id="CHEBI:16897"/>
        <dbReference type="ChEBI" id="CHEBI:43474"/>
        <dbReference type="ChEBI" id="CHEBI:58394"/>
        <dbReference type="ChEBI" id="CHEBI:58702"/>
        <dbReference type="EC" id="2.5.1.54"/>
    </reaction>
</comment>
<dbReference type="EC" id="2.5.1.54" evidence="3"/>
<evidence type="ECO:0000313" key="5">
    <source>
        <dbReference type="Proteomes" id="UP000763557"/>
    </source>
</evidence>